<feature type="transmembrane region" description="Helical" evidence="5">
    <location>
        <begin position="158"/>
        <end position="178"/>
    </location>
</feature>
<dbReference type="GO" id="GO:0005506">
    <property type="term" value="F:iron ion binding"/>
    <property type="evidence" value="ECO:0007669"/>
    <property type="project" value="InterPro"/>
</dbReference>
<dbReference type="InterPro" id="IPR006694">
    <property type="entry name" value="Fatty_acid_hydroxylase"/>
</dbReference>
<accession>A0A554VGR3</accession>
<evidence type="ECO:0000259" key="6">
    <source>
        <dbReference type="Pfam" id="PF04116"/>
    </source>
</evidence>
<organism evidence="7 8">
    <name type="scientific">Aquimarina algiphila</name>
    <dbReference type="NCBI Taxonomy" id="2047982"/>
    <lineage>
        <taxon>Bacteria</taxon>
        <taxon>Pseudomonadati</taxon>
        <taxon>Bacteroidota</taxon>
        <taxon>Flavobacteriia</taxon>
        <taxon>Flavobacteriales</taxon>
        <taxon>Flavobacteriaceae</taxon>
        <taxon>Aquimarina</taxon>
    </lineage>
</organism>
<dbReference type="GO" id="GO:0008610">
    <property type="term" value="P:lipid biosynthetic process"/>
    <property type="evidence" value="ECO:0007669"/>
    <property type="project" value="InterPro"/>
</dbReference>
<feature type="transmembrane region" description="Helical" evidence="5">
    <location>
        <begin position="184"/>
        <end position="203"/>
    </location>
</feature>
<evidence type="ECO:0000256" key="2">
    <source>
        <dbReference type="ARBA" id="ARBA00022692"/>
    </source>
</evidence>
<reference evidence="7 8" key="1">
    <citation type="submission" date="2019-07" db="EMBL/GenBank/DDBJ databases">
        <title>The draft genome sequence of Aquimarina algiphila M91.</title>
        <authorList>
            <person name="Meng X."/>
        </authorList>
    </citation>
    <scope>NUCLEOTIDE SEQUENCE [LARGE SCALE GENOMIC DNA]</scope>
    <source>
        <strain evidence="7 8">M91</strain>
    </source>
</reference>
<dbReference type="EMBL" id="VLNR01000043">
    <property type="protein sequence ID" value="TSE06615.1"/>
    <property type="molecule type" value="Genomic_DNA"/>
</dbReference>
<evidence type="ECO:0000313" key="7">
    <source>
        <dbReference type="EMBL" id="TSE06615.1"/>
    </source>
</evidence>
<dbReference type="PANTHER" id="PTHR11863">
    <property type="entry name" value="STEROL DESATURASE"/>
    <property type="match status" value="1"/>
</dbReference>
<name>A0A554VGR3_9FLAO</name>
<protein>
    <submittedName>
        <fullName evidence="7">Sterol desaturase family protein</fullName>
    </submittedName>
</protein>
<dbReference type="GO" id="GO:0016491">
    <property type="term" value="F:oxidoreductase activity"/>
    <property type="evidence" value="ECO:0007669"/>
    <property type="project" value="InterPro"/>
</dbReference>
<evidence type="ECO:0000256" key="1">
    <source>
        <dbReference type="ARBA" id="ARBA00004370"/>
    </source>
</evidence>
<dbReference type="AlphaFoldDB" id="A0A554VGR3"/>
<sequence>MLFIQNKITLANTYFLYCSKTFIMLISVSDIIIALQDPFLFWGLLLGSNVIMFLGTVLISYCWSSFYRHEKLPLTKKDIRLSVFIMIINTIVAVPGYILFTYSKIVFSDINFIRDFLLLFFIVDFMMYVFHYISHYVRPFSLIHKEHHEHYNFNEISLYVMHPAEALLFGFILTIIPLFITLNLYSFIFFLFFNWIAGVISHLNTSSDQRISLFGNNIFHKNHHQYPKYNFGFYTTIWDKIFRTYYNTETTKTMNKN</sequence>
<comment type="subcellular location">
    <subcellularLocation>
        <location evidence="1">Membrane</location>
    </subcellularLocation>
</comment>
<evidence type="ECO:0000256" key="5">
    <source>
        <dbReference type="SAM" id="Phobius"/>
    </source>
</evidence>
<evidence type="ECO:0000313" key="8">
    <source>
        <dbReference type="Proteomes" id="UP000318833"/>
    </source>
</evidence>
<keyword evidence="2 5" id="KW-0812">Transmembrane</keyword>
<dbReference type="Pfam" id="PF04116">
    <property type="entry name" value="FA_hydroxylase"/>
    <property type="match status" value="1"/>
</dbReference>
<proteinExistence type="predicted"/>
<dbReference type="OrthoDB" id="9770329at2"/>
<dbReference type="Proteomes" id="UP000318833">
    <property type="component" value="Unassembled WGS sequence"/>
</dbReference>
<dbReference type="InterPro" id="IPR050307">
    <property type="entry name" value="Sterol_Desaturase_Related"/>
</dbReference>
<keyword evidence="8" id="KW-1185">Reference proteome</keyword>
<feature type="transmembrane region" description="Helical" evidence="5">
    <location>
        <begin position="12"/>
        <end position="33"/>
    </location>
</feature>
<comment type="caution">
    <text evidence="7">The sequence shown here is derived from an EMBL/GenBank/DDBJ whole genome shotgun (WGS) entry which is preliminary data.</text>
</comment>
<keyword evidence="4 5" id="KW-0472">Membrane</keyword>
<gene>
    <name evidence="7" type="ORF">FOF46_18585</name>
</gene>
<evidence type="ECO:0000256" key="4">
    <source>
        <dbReference type="ARBA" id="ARBA00023136"/>
    </source>
</evidence>
<feature type="transmembrane region" description="Helical" evidence="5">
    <location>
        <begin position="83"/>
        <end position="105"/>
    </location>
</feature>
<keyword evidence="3 5" id="KW-1133">Transmembrane helix</keyword>
<evidence type="ECO:0000256" key="3">
    <source>
        <dbReference type="ARBA" id="ARBA00022989"/>
    </source>
</evidence>
<dbReference type="GO" id="GO:0016020">
    <property type="term" value="C:membrane"/>
    <property type="evidence" value="ECO:0007669"/>
    <property type="project" value="UniProtKB-SubCell"/>
</dbReference>
<feature type="domain" description="Fatty acid hydroxylase" evidence="6">
    <location>
        <begin position="116"/>
        <end position="244"/>
    </location>
</feature>
<feature type="transmembrane region" description="Helical" evidence="5">
    <location>
        <begin position="39"/>
        <end position="63"/>
    </location>
</feature>
<feature type="transmembrane region" description="Helical" evidence="5">
    <location>
        <begin position="117"/>
        <end position="137"/>
    </location>
</feature>